<dbReference type="EMBL" id="OU895877">
    <property type="protein sequence ID" value="CAG9798245.1"/>
    <property type="molecule type" value="Genomic_DNA"/>
</dbReference>
<dbReference type="AlphaFoldDB" id="A0A9N9RJG6"/>
<dbReference type="InterPro" id="IPR011009">
    <property type="entry name" value="Kinase-like_dom_sf"/>
</dbReference>
<dbReference type="PANTHER" id="PTHR11012">
    <property type="entry name" value="PROTEIN KINASE-LIKE DOMAIN-CONTAINING"/>
    <property type="match status" value="1"/>
</dbReference>
<evidence type="ECO:0000313" key="3">
    <source>
        <dbReference type="Proteomes" id="UP001153620"/>
    </source>
</evidence>
<evidence type="ECO:0000259" key="1">
    <source>
        <dbReference type="SMART" id="SM00587"/>
    </source>
</evidence>
<dbReference type="InterPro" id="IPR015897">
    <property type="entry name" value="CHK_kinase-like"/>
</dbReference>
<dbReference type="SMART" id="SM00587">
    <property type="entry name" value="CHK"/>
    <property type="match status" value="1"/>
</dbReference>
<feature type="domain" description="CHK kinase-like" evidence="1">
    <location>
        <begin position="140"/>
        <end position="334"/>
    </location>
</feature>
<organism evidence="2 3">
    <name type="scientific">Chironomus riparius</name>
    <dbReference type="NCBI Taxonomy" id="315576"/>
    <lineage>
        <taxon>Eukaryota</taxon>
        <taxon>Metazoa</taxon>
        <taxon>Ecdysozoa</taxon>
        <taxon>Arthropoda</taxon>
        <taxon>Hexapoda</taxon>
        <taxon>Insecta</taxon>
        <taxon>Pterygota</taxon>
        <taxon>Neoptera</taxon>
        <taxon>Endopterygota</taxon>
        <taxon>Diptera</taxon>
        <taxon>Nematocera</taxon>
        <taxon>Chironomoidea</taxon>
        <taxon>Chironomidae</taxon>
        <taxon>Chironominae</taxon>
        <taxon>Chironomus</taxon>
    </lineage>
</organism>
<dbReference type="Pfam" id="PF02958">
    <property type="entry name" value="EcKL"/>
    <property type="match status" value="1"/>
</dbReference>
<name>A0A9N9RJG6_9DIPT</name>
<accession>A0A9N9RJG6</accession>
<reference evidence="2" key="1">
    <citation type="submission" date="2022-01" db="EMBL/GenBank/DDBJ databases">
        <authorList>
            <person name="King R."/>
        </authorList>
    </citation>
    <scope>NUCLEOTIDE SEQUENCE</scope>
</reference>
<protein>
    <recommendedName>
        <fullName evidence="1">CHK kinase-like domain-containing protein</fullName>
    </recommendedName>
</protein>
<dbReference type="Proteomes" id="UP001153620">
    <property type="component" value="Chromosome 1"/>
</dbReference>
<gene>
    <name evidence="2" type="ORF">CHIRRI_LOCUS1230</name>
</gene>
<evidence type="ECO:0000313" key="2">
    <source>
        <dbReference type="EMBL" id="CAG9798245.1"/>
    </source>
</evidence>
<keyword evidence="3" id="KW-1185">Reference proteome</keyword>
<dbReference type="PANTHER" id="PTHR11012:SF56">
    <property type="entry name" value="CHK KINASE-LIKE DOMAIN-CONTAINING PROTEIN-RELATED"/>
    <property type="match status" value="1"/>
</dbReference>
<dbReference type="InterPro" id="IPR004119">
    <property type="entry name" value="EcKL"/>
</dbReference>
<dbReference type="SUPFAM" id="SSF56112">
    <property type="entry name" value="Protein kinase-like (PK-like)"/>
    <property type="match status" value="1"/>
</dbReference>
<reference evidence="2" key="2">
    <citation type="submission" date="2022-10" db="EMBL/GenBank/DDBJ databases">
        <authorList>
            <consortium name="ENA_rothamsted_submissions"/>
            <consortium name="culmorum"/>
            <person name="King R."/>
        </authorList>
    </citation>
    <scope>NUCLEOTIDE SEQUENCE</scope>
</reference>
<dbReference type="OrthoDB" id="8250698at2759"/>
<sequence>MSKTVPDWLDKDFFTKVIRSYTNDEAAILVSFSIRSGSNAGENFASDLFRVTLNYSKTPRTSTAGGKNLFSRNIETISVIVKSLPVNEDVDIDNHRMFQNEMRMYGESLVDIDRIVRMAYGELKLFPSLIYQTTEPTAVIVLEDLSSYGFATVCAPDENLETTKMIFYRLAIFHAASFYLADNGADYTSFNYSVYHMPESIQESFFKHNLRIFKSLMLNNAWPEMNESKYVKRVDEMIEKCTERGKRVFSNSTSGFNCLNHGDFFMRNMLFRRAAVDGRICDVQFLDFQLSVYASPAVDIFMALYGSMTLENRLRYRNEMILFYYETFVDSLRRFGYVKEPPTLLDLHVELTRCGALGAQLCLCYLPYLLSEFDKVNSDVMFVVNGDTESSKKNLYLNENYVKVIKEEFKEFFYNGFI</sequence>
<proteinExistence type="predicted"/>
<dbReference type="Gene3D" id="3.90.1200.10">
    <property type="match status" value="1"/>
</dbReference>